<proteinExistence type="predicted"/>
<dbReference type="RefSeq" id="XP_059605339.1">
    <property type="nucleotide sequence ID" value="XM_059748258.1"/>
</dbReference>
<protein>
    <submittedName>
        <fullName evidence="1">Uncharacterized protein</fullName>
    </submittedName>
</protein>
<gene>
    <name evidence="1" type="ORF">An07g01980</name>
</gene>
<dbReference type="GeneID" id="84591291"/>
<organism evidence="1">
    <name type="scientific">Aspergillus niger</name>
    <dbReference type="NCBI Taxonomy" id="5061"/>
    <lineage>
        <taxon>Eukaryota</taxon>
        <taxon>Fungi</taxon>
        <taxon>Dikarya</taxon>
        <taxon>Ascomycota</taxon>
        <taxon>Pezizomycotina</taxon>
        <taxon>Eurotiomycetes</taxon>
        <taxon>Eurotiomycetidae</taxon>
        <taxon>Eurotiales</taxon>
        <taxon>Aspergillaceae</taxon>
        <taxon>Aspergillus</taxon>
        <taxon>Aspergillus subgen. Circumdati</taxon>
    </lineage>
</organism>
<evidence type="ECO:0000313" key="1">
    <source>
        <dbReference type="RefSeq" id="XP_059605339.1"/>
    </source>
</evidence>
<reference evidence="1" key="1">
    <citation type="submission" date="2025-02" db="EMBL/GenBank/DDBJ databases">
        <authorList>
            <consortium name="NCBI Genome Project"/>
        </authorList>
    </citation>
    <scope>NUCLEOTIDE SEQUENCE</scope>
</reference>
<dbReference type="AlphaFoldDB" id="A0AAJ8BXY1"/>
<reference evidence="1" key="2">
    <citation type="submission" date="2025-08" db="UniProtKB">
        <authorList>
            <consortium name="RefSeq"/>
        </authorList>
    </citation>
    <scope>IDENTIFICATION</scope>
</reference>
<dbReference type="KEGG" id="ang:An07g01980"/>
<sequence>MESHLFPYRWKCVFVDRFRCHGDPQKLSAMICPIQGSSASIQPLCLACRGISRLDTVSSMEYFPPCRPKMTEKSHTGALIRRTDLRWTYVYILSLPIRDMSD</sequence>
<name>A0AAJ8BXY1_ASPNG</name>
<accession>A0AAJ8BXY1</accession>
<dbReference type="VEuPathDB" id="FungiDB:An07g01980"/>